<protein>
    <submittedName>
        <fullName evidence="1">Uncharacterized protein</fullName>
    </submittedName>
</protein>
<dbReference type="Proteomes" id="UP000515472">
    <property type="component" value="Chromosome"/>
</dbReference>
<name>A0A6S6LYT3_9BACT</name>
<accession>A0A6S6LYT3</accession>
<dbReference type="EMBL" id="AP023213">
    <property type="protein sequence ID" value="BCG46090.1"/>
    <property type="molecule type" value="Genomic_DNA"/>
</dbReference>
<evidence type="ECO:0000313" key="2">
    <source>
        <dbReference type="Proteomes" id="UP000515472"/>
    </source>
</evidence>
<organism evidence="1 2">
    <name type="scientific">Citrifermentans bremense</name>
    <dbReference type="NCBI Taxonomy" id="60035"/>
    <lineage>
        <taxon>Bacteria</taxon>
        <taxon>Pseudomonadati</taxon>
        <taxon>Thermodesulfobacteriota</taxon>
        <taxon>Desulfuromonadia</taxon>
        <taxon>Geobacterales</taxon>
        <taxon>Geobacteraceae</taxon>
        <taxon>Citrifermentans</taxon>
    </lineage>
</organism>
<sequence length="69" mass="7922">MATNIEHDESGFTCECGMRNDYPSYVQAHWSVRLAYTCACQRQYVLYKGTVVKTSRELPEVYDSEAFGD</sequence>
<keyword evidence="2" id="KW-1185">Reference proteome</keyword>
<gene>
    <name evidence="1" type="ORF">GEOBRER4_n0872</name>
</gene>
<proteinExistence type="predicted"/>
<dbReference type="RefSeq" id="WP_085813680.1">
    <property type="nucleotide sequence ID" value="NZ_AP023213.1"/>
</dbReference>
<dbReference type="KEGG" id="gbn:GEOBRER4_08400"/>
<evidence type="ECO:0000313" key="1">
    <source>
        <dbReference type="EMBL" id="BCG46090.1"/>
    </source>
</evidence>
<reference evidence="1 2" key="1">
    <citation type="submission" date="2020-06" db="EMBL/GenBank/DDBJ databases">
        <title>Interaction of electrochemicaly active bacteria, Geobacter bremensis R4 on different carbon anode.</title>
        <authorList>
            <person name="Meng L."/>
            <person name="Yoshida N."/>
        </authorList>
    </citation>
    <scope>NUCLEOTIDE SEQUENCE [LARGE SCALE GENOMIC DNA]</scope>
    <source>
        <strain evidence="1 2">R4</strain>
    </source>
</reference>
<dbReference type="AlphaFoldDB" id="A0A6S6LYT3"/>